<organism evidence="1 2">
    <name type="scientific">Salipiger mucosus DSM 16094</name>
    <dbReference type="NCBI Taxonomy" id="1123237"/>
    <lineage>
        <taxon>Bacteria</taxon>
        <taxon>Pseudomonadati</taxon>
        <taxon>Pseudomonadota</taxon>
        <taxon>Alphaproteobacteria</taxon>
        <taxon>Rhodobacterales</taxon>
        <taxon>Roseobacteraceae</taxon>
        <taxon>Salipiger</taxon>
    </lineage>
</organism>
<dbReference type="eggNOG" id="COG3631">
    <property type="taxonomic scope" value="Bacteria"/>
</dbReference>
<dbReference type="Proteomes" id="UP000015347">
    <property type="component" value="Unassembled WGS sequence"/>
</dbReference>
<dbReference type="STRING" id="1123237.Salmuc_01762"/>
<dbReference type="InterPro" id="IPR032710">
    <property type="entry name" value="NTF2-like_dom_sf"/>
</dbReference>
<reference evidence="2" key="1">
    <citation type="journal article" date="2014" name="Stand. Genomic Sci.">
        <title>Genome sequence of the exopolysaccharide-producing Salipiger mucosus type strain (DSM 16094(T)), a moderately halophilic member of the Roseobacter clade.</title>
        <authorList>
            <person name="Riedel T."/>
            <person name="Spring S."/>
            <person name="Fiebig A."/>
            <person name="Petersen J."/>
            <person name="Kyrpides N.C."/>
            <person name="Goker M."/>
            <person name="Klenk H.P."/>
        </authorList>
    </citation>
    <scope>NUCLEOTIDE SEQUENCE [LARGE SCALE GENOMIC DNA]</scope>
    <source>
        <strain evidence="2">DSM 16094</strain>
    </source>
</reference>
<dbReference type="EMBL" id="APVH01000013">
    <property type="protein sequence ID" value="EPX83987.1"/>
    <property type="molecule type" value="Genomic_DNA"/>
</dbReference>
<accession>S9QWM5</accession>
<dbReference type="SUPFAM" id="SSF54427">
    <property type="entry name" value="NTF2-like"/>
    <property type="match status" value="1"/>
</dbReference>
<name>S9QWM5_9RHOB</name>
<dbReference type="InterPro" id="IPR009959">
    <property type="entry name" value="Cyclase_SnoaL-like"/>
</dbReference>
<dbReference type="OrthoDB" id="1492879at2"/>
<protein>
    <recommendedName>
        <fullName evidence="3">SnoaL-like domain-containing protein</fullName>
    </recommendedName>
</protein>
<dbReference type="HOGENOM" id="CLU_129587_0_0_5"/>
<evidence type="ECO:0000313" key="2">
    <source>
        <dbReference type="Proteomes" id="UP000015347"/>
    </source>
</evidence>
<gene>
    <name evidence="1" type="ORF">Salmuc_01762</name>
</gene>
<evidence type="ECO:0000313" key="1">
    <source>
        <dbReference type="EMBL" id="EPX83987.1"/>
    </source>
</evidence>
<keyword evidence="2" id="KW-1185">Reference proteome</keyword>
<dbReference type="Gene3D" id="3.10.450.50">
    <property type="match status" value="1"/>
</dbReference>
<dbReference type="GO" id="GO:0030638">
    <property type="term" value="P:polyketide metabolic process"/>
    <property type="evidence" value="ECO:0007669"/>
    <property type="project" value="InterPro"/>
</dbReference>
<evidence type="ECO:0008006" key="3">
    <source>
        <dbReference type="Google" id="ProtNLM"/>
    </source>
</evidence>
<sequence length="146" mass="16124">MSMEQTARNFFEACEGGKGWKTCRAFCHDDATFSCQAPTLDDIQTLEDYTEWTKGILGPIPDGHPELMAFATDAGRPRVVAVATFHGTQTGEGGPVAPTGRPVATDYVYVMDFEDEKIRHMTKIWNDQVALRQLGWAEPATEPTPT</sequence>
<dbReference type="Pfam" id="PF07366">
    <property type="entry name" value="SnoaL"/>
    <property type="match status" value="1"/>
</dbReference>
<proteinExistence type="predicted"/>
<comment type="caution">
    <text evidence="1">The sequence shown here is derived from an EMBL/GenBank/DDBJ whole genome shotgun (WGS) entry which is preliminary data.</text>
</comment>
<dbReference type="AlphaFoldDB" id="S9QWM5"/>
<dbReference type="RefSeq" id="WP_020038179.1">
    <property type="nucleotide sequence ID" value="NZ_KE557274.1"/>
</dbReference>